<accession>A0A2N9ERG8</accession>
<dbReference type="EMBL" id="OIVN01000269">
    <property type="protein sequence ID" value="SPC77373.1"/>
    <property type="molecule type" value="Genomic_DNA"/>
</dbReference>
<dbReference type="AlphaFoldDB" id="A0A2N9ERG8"/>
<organism evidence="2">
    <name type="scientific">Fagus sylvatica</name>
    <name type="common">Beechnut</name>
    <dbReference type="NCBI Taxonomy" id="28930"/>
    <lineage>
        <taxon>Eukaryota</taxon>
        <taxon>Viridiplantae</taxon>
        <taxon>Streptophyta</taxon>
        <taxon>Embryophyta</taxon>
        <taxon>Tracheophyta</taxon>
        <taxon>Spermatophyta</taxon>
        <taxon>Magnoliopsida</taxon>
        <taxon>eudicotyledons</taxon>
        <taxon>Gunneridae</taxon>
        <taxon>Pentapetalae</taxon>
        <taxon>rosids</taxon>
        <taxon>fabids</taxon>
        <taxon>Fagales</taxon>
        <taxon>Fagaceae</taxon>
        <taxon>Fagus</taxon>
    </lineage>
</organism>
<evidence type="ECO:0000256" key="1">
    <source>
        <dbReference type="SAM" id="MobiDB-lite"/>
    </source>
</evidence>
<feature type="region of interest" description="Disordered" evidence="1">
    <location>
        <begin position="348"/>
        <end position="417"/>
    </location>
</feature>
<evidence type="ECO:0000313" key="2">
    <source>
        <dbReference type="EMBL" id="SPC77373.1"/>
    </source>
</evidence>
<feature type="compositionally biased region" description="Acidic residues" evidence="1">
    <location>
        <begin position="105"/>
        <end position="119"/>
    </location>
</feature>
<dbReference type="PANTHER" id="PTHR33499:SF11">
    <property type="entry name" value="NO APICAL MERISTEM-ASSOCIATED C-TERMINAL DOMAIN-CONTAINING PROTEIN"/>
    <property type="match status" value="1"/>
</dbReference>
<feature type="compositionally biased region" description="Basic residues" evidence="1">
    <location>
        <begin position="130"/>
        <end position="141"/>
    </location>
</feature>
<dbReference type="Pfam" id="PF03004">
    <property type="entry name" value="Transposase_24"/>
    <property type="match status" value="1"/>
</dbReference>
<feature type="compositionally biased region" description="Acidic residues" evidence="1">
    <location>
        <begin position="15"/>
        <end position="25"/>
    </location>
</feature>
<dbReference type="InterPro" id="IPR004252">
    <property type="entry name" value="Probable_transposase_24"/>
</dbReference>
<sequence>MSHRNIYDIPIVPEGENEEDDEDNSVGENAHVQQEIDEDSISLHRDDVPAVELEADQLKELIAVDEVFVELDGSTFFNDDISSNDEIESDKEEESPSNDETNTDKEEESPSNDEFDLFDDDIHIVQVSGKRTRSKMTRTRRTGTEMPPPPKSMVGYIIREYAEFHHMSWTKVPDDHKQMLKNRLACDFTLDLNRIEDNKCLEKALGYTFSNARSKYSKRFMKLPPDLEAAKADIPEDLTEEKWHKLCDLFNDEKWKKKKSGQDITKIEWYKMARTRKDGSFVTPLCEENYNLMQEKLADEEVQLTEKEIIEQVLGTRPGYARGMGKFVIPTLILFSFVSCDRETKEQMAEAKESNSTDGRIATPTIGHTKRNTAPVGGKPKRNTVPDGGKPKRKSRNTTPVGGKSKGNTTSYRASNG</sequence>
<feature type="compositionally biased region" description="Polar residues" evidence="1">
    <location>
        <begin position="406"/>
        <end position="417"/>
    </location>
</feature>
<name>A0A2N9ERG8_FAGSY</name>
<reference evidence="2" key="1">
    <citation type="submission" date="2018-02" db="EMBL/GenBank/DDBJ databases">
        <authorList>
            <person name="Cohen D.B."/>
            <person name="Kent A.D."/>
        </authorList>
    </citation>
    <scope>NUCLEOTIDE SEQUENCE</scope>
</reference>
<feature type="region of interest" description="Disordered" evidence="1">
    <location>
        <begin position="1"/>
        <end position="44"/>
    </location>
</feature>
<proteinExistence type="predicted"/>
<dbReference type="PANTHER" id="PTHR33499">
    <property type="entry name" value="OS12G0282400 PROTEIN-RELATED"/>
    <property type="match status" value="1"/>
</dbReference>
<protein>
    <submittedName>
        <fullName evidence="2">Uncharacterized protein</fullName>
    </submittedName>
</protein>
<gene>
    <name evidence="2" type="ORF">FSB_LOCUS5255</name>
</gene>
<feature type="compositionally biased region" description="Acidic residues" evidence="1">
    <location>
        <begin position="82"/>
        <end position="97"/>
    </location>
</feature>
<feature type="region of interest" description="Disordered" evidence="1">
    <location>
        <begin position="78"/>
        <end position="152"/>
    </location>
</feature>